<gene>
    <name evidence="1" type="ORF">CFLV_03300</name>
</gene>
<dbReference type="AlphaFoldDB" id="A0A1L7CKC8"/>
<reference evidence="1 2" key="1">
    <citation type="submission" date="2014-08" db="EMBL/GenBank/DDBJ databases">
        <title>Complete genome sequence of Corynebacterium flavescens OJ8(T)(=DSM 20296(T)), isolated from cheese.</title>
        <authorList>
            <person name="Ruckert C."/>
            <person name="Albersmeier A."/>
            <person name="Winkler A."/>
            <person name="Kalinowski J."/>
        </authorList>
    </citation>
    <scope>NUCLEOTIDE SEQUENCE [LARGE SCALE GENOMIC DNA]</scope>
    <source>
        <strain evidence="1 2">OJ8</strain>
    </source>
</reference>
<evidence type="ECO:0000313" key="1">
    <source>
        <dbReference type="EMBL" id="APT86312.1"/>
    </source>
</evidence>
<dbReference type="RefSeq" id="WP_075729307.1">
    <property type="nucleotide sequence ID" value="NZ_BJNB01000029.1"/>
</dbReference>
<proteinExistence type="predicted"/>
<dbReference type="KEGG" id="cfc:CFLV_03300"/>
<accession>A0A1L7CKC8</accession>
<evidence type="ECO:0000313" key="2">
    <source>
        <dbReference type="Proteomes" id="UP000185479"/>
    </source>
</evidence>
<dbReference type="GeneID" id="82879745"/>
<name>A0A1L7CKC8_CORFL</name>
<sequence>MSATIGDVVFYPGHSFTLVNGQLRMPDNGAVGLATASGGFASSPSEIAAWQGEIDNEPGIDIIAAIASGGGGSGTELAWYIFDEDANVKVKMPAVEDMKIYRGGYNVEGVDGPNMSMTWYGYQDTDAMCCPSLNGSGTYKWNGTSLVAVDGPYFSPRS</sequence>
<organism evidence="1 2">
    <name type="scientific">Corynebacterium flavescens</name>
    <dbReference type="NCBI Taxonomy" id="28028"/>
    <lineage>
        <taxon>Bacteria</taxon>
        <taxon>Bacillati</taxon>
        <taxon>Actinomycetota</taxon>
        <taxon>Actinomycetes</taxon>
        <taxon>Mycobacteriales</taxon>
        <taxon>Corynebacteriaceae</taxon>
        <taxon>Corynebacterium</taxon>
    </lineage>
</organism>
<keyword evidence="2" id="KW-1185">Reference proteome</keyword>
<dbReference type="Proteomes" id="UP000185479">
    <property type="component" value="Chromosome"/>
</dbReference>
<protein>
    <submittedName>
        <fullName evidence="1">Uncharacterized protein</fullName>
    </submittedName>
</protein>
<dbReference type="EMBL" id="CP009246">
    <property type="protein sequence ID" value="APT86312.1"/>
    <property type="molecule type" value="Genomic_DNA"/>
</dbReference>